<dbReference type="PROSITE" id="PS00137">
    <property type="entry name" value="SUBTILASE_HIS"/>
    <property type="match status" value="1"/>
</dbReference>
<keyword evidence="12" id="KW-1185">Reference proteome</keyword>
<dbReference type="InterPro" id="IPR022398">
    <property type="entry name" value="Peptidase_S8_His-AS"/>
</dbReference>
<evidence type="ECO:0000313" key="11">
    <source>
        <dbReference type="EMBL" id="KJV37398.1"/>
    </source>
</evidence>
<name>A0A0F3L1P2_9GAMM</name>
<evidence type="ECO:0000256" key="8">
    <source>
        <dbReference type="PROSITE-ProRule" id="PRU01240"/>
    </source>
</evidence>
<feature type="domain" description="P/Homo B" evidence="10">
    <location>
        <begin position="465"/>
        <end position="594"/>
    </location>
</feature>
<keyword evidence="2 8" id="KW-0645">Protease</keyword>
<dbReference type="PATRIC" id="fig|345309.4.peg.78"/>
<evidence type="ECO:0000256" key="4">
    <source>
        <dbReference type="ARBA" id="ARBA00022801"/>
    </source>
</evidence>
<dbReference type="PRINTS" id="PR00723">
    <property type="entry name" value="SUBTILISIN"/>
</dbReference>
<dbReference type="EMBL" id="JZRB01000001">
    <property type="protein sequence ID" value="KJV37398.1"/>
    <property type="molecule type" value="Genomic_DNA"/>
</dbReference>
<dbReference type="PROSITE" id="PS51892">
    <property type="entry name" value="SUBTILASE"/>
    <property type="match status" value="1"/>
</dbReference>
<dbReference type="PANTHER" id="PTHR42884:SF14">
    <property type="entry name" value="NEUROENDOCRINE CONVERTASE 1"/>
    <property type="match status" value="1"/>
</dbReference>
<proteinExistence type="inferred from homology"/>
<dbReference type="PROSITE" id="PS00136">
    <property type="entry name" value="SUBTILASE_ASP"/>
    <property type="match status" value="1"/>
</dbReference>
<dbReference type="PROSITE" id="PS00138">
    <property type="entry name" value="SUBTILASE_SER"/>
    <property type="match status" value="1"/>
</dbReference>
<dbReference type="InterPro" id="IPR008979">
    <property type="entry name" value="Galactose-bd-like_sf"/>
</dbReference>
<protein>
    <recommendedName>
        <fullName evidence="10">P/Homo B domain-containing protein</fullName>
    </recommendedName>
</protein>
<sequence length="594" mass="62597">MLARTSLYLALAASALAVPVAQAATTDIAPASATSASQPVKTDPLYTYQWHLMNYGQKAIGDTRPVSGIDLKIDSLHTQNVRGKGVKVAVVDDGLEIRHADLLKNVVIGGSKNFVDGSNDPTPANTSDEHGTSVSGIIGAVGWNGIGGRGVAPEASLKGFNFLSSDVDGLENDQDTNIRYSWGNGREAKDAEVFNNSWGSAAWYYPAVDPLETASWEKLMSSTRNGKGGVYLKAAGNSFKTLSLFGIFELCEQDTRDLNIGCSLANTDSLNNLFTTIVVASVNASGKRASYSSPGSAVWISGLGGEFGFQKKYYPDTSNIVDWAKATFYDPAIVTTDLTGCGAGANADRDDGTIENALDTSASPLDKSCDYWGGMNGTSAATPTVAGVVALMLGVNPNLSARDVKHILAHSARQVDPLQPKAIYKGAIQDPGWITNAAGLHYSNWYGFGLVDATAAVRAASNFQSLPAQHDTGWLTSADKAVAIEGVGSQASKLTVNVADNLKVEGVQLGFTTTHEHPRQLRVILTSPSGTKSYVMPAFSTLTDTTGGFAVDLTSSNAFLDEKSAGNWTLQVLDMADSSATAQLQTFNLRVVGH</sequence>
<dbReference type="InterPro" id="IPR023827">
    <property type="entry name" value="Peptidase_S8_Asp-AS"/>
</dbReference>
<dbReference type="Gene3D" id="3.40.50.200">
    <property type="entry name" value="Peptidase S8/S53 domain"/>
    <property type="match status" value="1"/>
</dbReference>
<evidence type="ECO:0000256" key="2">
    <source>
        <dbReference type="ARBA" id="ARBA00022670"/>
    </source>
</evidence>
<dbReference type="SUPFAM" id="SSF52743">
    <property type="entry name" value="Subtilisin-like"/>
    <property type="match status" value="1"/>
</dbReference>
<feature type="active site" description="Charge relay system" evidence="7 8">
    <location>
        <position position="92"/>
    </location>
</feature>
<dbReference type="InterPro" id="IPR034182">
    <property type="entry name" value="Kexin/furin"/>
</dbReference>
<keyword evidence="3 9" id="KW-0732">Signal</keyword>
<evidence type="ECO:0000256" key="9">
    <source>
        <dbReference type="SAM" id="SignalP"/>
    </source>
</evidence>
<dbReference type="GO" id="GO:0004252">
    <property type="term" value="F:serine-type endopeptidase activity"/>
    <property type="evidence" value="ECO:0007669"/>
    <property type="project" value="UniProtKB-UniRule"/>
</dbReference>
<dbReference type="GO" id="GO:0012505">
    <property type="term" value="C:endomembrane system"/>
    <property type="evidence" value="ECO:0007669"/>
    <property type="project" value="UniProtKB-ARBA"/>
</dbReference>
<evidence type="ECO:0000313" key="12">
    <source>
        <dbReference type="Proteomes" id="UP000033651"/>
    </source>
</evidence>
<keyword evidence="6" id="KW-0106">Calcium</keyword>
<feature type="active site" description="Charge relay system" evidence="7 8">
    <location>
        <position position="130"/>
    </location>
</feature>
<dbReference type="Gene3D" id="2.60.120.260">
    <property type="entry name" value="Galactose-binding domain-like"/>
    <property type="match status" value="1"/>
</dbReference>
<dbReference type="Pfam" id="PF01483">
    <property type="entry name" value="P_proprotein"/>
    <property type="match status" value="1"/>
</dbReference>
<feature type="active site" description="Charge relay system" evidence="7 8">
    <location>
        <position position="379"/>
    </location>
</feature>
<evidence type="ECO:0000259" key="10">
    <source>
        <dbReference type="PROSITE" id="PS51829"/>
    </source>
</evidence>
<keyword evidence="4 8" id="KW-0378">Hydrolase</keyword>
<dbReference type="Pfam" id="PF00082">
    <property type="entry name" value="Peptidase_S8"/>
    <property type="match status" value="1"/>
</dbReference>
<accession>A0A0F3L1P2</accession>
<dbReference type="Proteomes" id="UP000033651">
    <property type="component" value="Unassembled WGS sequence"/>
</dbReference>
<evidence type="ECO:0000256" key="5">
    <source>
        <dbReference type="ARBA" id="ARBA00022825"/>
    </source>
</evidence>
<dbReference type="SUPFAM" id="SSF49785">
    <property type="entry name" value="Galactose-binding domain-like"/>
    <property type="match status" value="1"/>
</dbReference>
<dbReference type="PROSITE" id="PS51829">
    <property type="entry name" value="P_HOMO_B"/>
    <property type="match status" value="1"/>
</dbReference>
<dbReference type="CDD" id="cd04059">
    <property type="entry name" value="Peptidases_S8_Protein_convertases_Kexins_Furin-like"/>
    <property type="match status" value="1"/>
</dbReference>
<dbReference type="GO" id="GO:0016020">
    <property type="term" value="C:membrane"/>
    <property type="evidence" value="ECO:0007669"/>
    <property type="project" value="TreeGrafter"/>
</dbReference>
<dbReference type="AlphaFoldDB" id="A0A0F3L1P2"/>
<feature type="signal peptide" evidence="9">
    <location>
        <begin position="1"/>
        <end position="23"/>
    </location>
</feature>
<gene>
    <name evidence="11" type="ORF">VI08_00380</name>
</gene>
<dbReference type="InterPro" id="IPR000209">
    <property type="entry name" value="Peptidase_S8/S53_dom"/>
</dbReference>
<comment type="similarity">
    <text evidence="1">Belongs to the peptidase S8 family. Furin subfamily.</text>
</comment>
<dbReference type="InterPro" id="IPR036852">
    <property type="entry name" value="Peptidase_S8/S53_dom_sf"/>
</dbReference>
<organism evidence="11 12">
    <name type="scientific">Luteibacter yeojuensis</name>
    <dbReference type="NCBI Taxonomy" id="345309"/>
    <lineage>
        <taxon>Bacteria</taxon>
        <taxon>Pseudomonadati</taxon>
        <taxon>Pseudomonadota</taxon>
        <taxon>Gammaproteobacteria</taxon>
        <taxon>Lysobacterales</taxon>
        <taxon>Rhodanobacteraceae</taxon>
        <taxon>Luteibacter</taxon>
    </lineage>
</organism>
<reference evidence="11 12" key="1">
    <citation type="submission" date="2015-03" db="EMBL/GenBank/DDBJ databases">
        <title>Draft genome sequence of Luteibacter yeojuensis strain SU11.</title>
        <authorList>
            <person name="Sulaiman J."/>
            <person name="Priya K."/>
            <person name="Chan K.-G."/>
        </authorList>
    </citation>
    <scope>NUCLEOTIDE SEQUENCE [LARGE SCALE GENOMIC DNA]</scope>
    <source>
        <strain evidence="11 12">SU11</strain>
    </source>
</reference>
<evidence type="ECO:0000256" key="6">
    <source>
        <dbReference type="ARBA" id="ARBA00022837"/>
    </source>
</evidence>
<dbReference type="GO" id="GO:0016485">
    <property type="term" value="P:protein processing"/>
    <property type="evidence" value="ECO:0007669"/>
    <property type="project" value="TreeGrafter"/>
</dbReference>
<dbReference type="InterPro" id="IPR023828">
    <property type="entry name" value="Peptidase_S8_Ser-AS"/>
</dbReference>
<comment type="caution">
    <text evidence="11">The sequence shown here is derived from an EMBL/GenBank/DDBJ whole genome shotgun (WGS) entry which is preliminary data.</text>
</comment>
<dbReference type="InterPro" id="IPR015500">
    <property type="entry name" value="Peptidase_S8_subtilisin-rel"/>
</dbReference>
<feature type="chain" id="PRO_5002463334" description="P/Homo B domain-containing protein" evidence="9">
    <location>
        <begin position="24"/>
        <end position="594"/>
    </location>
</feature>
<dbReference type="PANTHER" id="PTHR42884">
    <property type="entry name" value="PROPROTEIN CONVERTASE SUBTILISIN/KEXIN-RELATED"/>
    <property type="match status" value="1"/>
</dbReference>
<evidence type="ECO:0000256" key="3">
    <source>
        <dbReference type="ARBA" id="ARBA00022729"/>
    </source>
</evidence>
<keyword evidence="5 8" id="KW-0720">Serine protease</keyword>
<dbReference type="InterPro" id="IPR002884">
    <property type="entry name" value="P_dom"/>
</dbReference>
<evidence type="ECO:0000256" key="7">
    <source>
        <dbReference type="PIRSR" id="PIRSR615500-1"/>
    </source>
</evidence>
<dbReference type="GO" id="GO:0005737">
    <property type="term" value="C:cytoplasm"/>
    <property type="evidence" value="ECO:0007669"/>
    <property type="project" value="UniProtKB-ARBA"/>
</dbReference>
<evidence type="ECO:0000256" key="1">
    <source>
        <dbReference type="ARBA" id="ARBA00005325"/>
    </source>
</evidence>